<feature type="region of interest" description="Disordered" evidence="1">
    <location>
        <begin position="1"/>
        <end position="20"/>
    </location>
</feature>
<accession>A0A0A9H5H0</accession>
<sequence>MRSRRRGRATAAATARGIGRTSCPRCSAPGTATRRYVSCSRRTT</sequence>
<protein>
    <submittedName>
        <fullName evidence="2">CYP711A7</fullName>
    </submittedName>
</protein>
<dbReference type="AlphaFoldDB" id="A0A0A9H5H0"/>
<reference evidence="2" key="1">
    <citation type="submission" date="2014-09" db="EMBL/GenBank/DDBJ databases">
        <authorList>
            <person name="Magalhaes I.L.F."/>
            <person name="Oliveira U."/>
            <person name="Santos F.R."/>
            <person name="Vidigal T.H.D.A."/>
            <person name="Brescovit A.D."/>
            <person name="Santos A.J."/>
        </authorList>
    </citation>
    <scope>NUCLEOTIDE SEQUENCE</scope>
    <source>
        <tissue evidence="2">Shoot tissue taken approximately 20 cm above the soil surface</tissue>
    </source>
</reference>
<proteinExistence type="predicted"/>
<organism evidence="2">
    <name type="scientific">Arundo donax</name>
    <name type="common">Giant reed</name>
    <name type="synonym">Donax arundinaceus</name>
    <dbReference type="NCBI Taxonomy" id="35708"/>
    <lineage>
        <taxon>Eukaryota</taxon>
        <taxon>Viridiplantae</taxon>
        <taxon>Streptophyta</taxon>
        <taxon>Embryophyta</taxon>
        <taxon>Tracheophyta</taxon>
        <taxon>Spermatophyta</taxon>
        <taxon>Magnoliopsida</taxon>
        <taxon>Liliopsida</taxon>
        <taxon>Poales</taxon>
        <taxon>Poaceae</taxon>
        <taxon>PACMAD clade</taxon>
        <taxon>Arundinoideae</taxon>
        <taxon>Arundineae</taxon>
        <taxon>Arundo</taxon>
    </lineage>
</organism>
<name>A0A0A9H5H0_ARUDO</name>
<evidence type="ECO:0000313" key="2">
    <source>
        <dbReference type="EMBL" id="JAE28098.1"/>
    </source>
</evidence>
<dbReference type="EMBL" id="GBRH01169798">
    <property type="protein sequence ID" value="JAE28098.1"/>
    <property type="molecule type" value="Transcribed_RNA"/>
</dbReference>
<evidence type="ECO:0000256" key="1">
    <source>
        <dbReference type="SAM" id="MobiDB-lite"/>
    </source>
</evidence>
<reference evidence="2" key="2">
    <citation type="journal article" date="2015" name="Data Brief">
        <title>Shoot transcriptome of the giant reed, Arundo donax.</title>
        <authorList>
            <person name="Barrero R.A."/>
            <person name="Guerrero F.D."/>
            <person name="Moolhuijzen P."/>
            <person name="Goolsby J.A."/>
            <person name="Tidwell J."/>
            <person name="Bellgard S.E."/>
            <person name="Bellgard M.I."/>
        </authorList>
    </citation>
    <scope>NUCLEOTIDE SEQUENCE</scope>
    <source>
        <tissue evidence="2">Shoot tissue taken approximately 20 cm above the soil surface</tissue>
    </source>
</reference>
<feature type="compositionally biased region" description="Low complexity" evidence="1">
    <location>
        <begin position="9"/>
        <end position="20"/>
    </location>
</feature>